<keyword evidence="1" id="KW-1133">Transmembrane helix</keyword>
<evidence type="ECO:0000256" key="1">
    <source>
        <dbReference type="SAM" id="Phobius"/>
    </source>
</evidence>
<sequence>MSSPVSEANTNVDGKQLVVAFILADIVGATAGYLLHSPLGLEPIMGAVYGLVAANAPVSLWMTMQIRS</sequence>
<feature type="transmembrane region" description="Helical" evidence="1">
    <location>
        <begin position="17"/>
        <end position="35"/>
    </location>
</feature>
<reference evidence="3 4" key="1">
    <citation type="journal article" date="2019" name="Int. J. Syst. Evol. Microbiol.">
        <title>The Global Catalogue of Microorganisms (GCM) 10K type strain sequencing project: providing services to taxonomists for standard genome sequencing and annotation.</title>
        <authorList>
            <consortium name="The Broad Institute Genomics Platform"/>
            <consortium name="The Broad Institute Genome Sequencing Center for Infectious Disease"/>
            <person name="Wu L."/>
            <person name="Ma J."/>
        </authorList>
    </citation>
    <scope>NUCLEOTIDE SEQUENCE [LARGE SCALE GENOMIC DNA]</scope>
    <source>
        <strain evidence="3 4">JCM 17504</strain>
    </source>
</reference>
<dbReference type="RefSeq" id="WP_227775454.1">
    <property type="nucleotide sequence ID" value="NZ_BAABKX010000001.1"/>
</dbReference>
<comment type="caution">
    <text evidence="3">The sequence shown here is derived from an EMBL/GenBank/DDBJ whole genome shotgun (WGS) entry which is preliminary data.</text>
</comment>
<dbReference type="GeneID" id="68615348"/>
<organism evidence="3 4">
    <name type="scientific">Haladaptatus pallidirubidus</name>
    <dbReference type="NCBI Taxonomy" id="1008152"/>
    <lineage>
        <taxon>Archaea</taxon>
        <taxon>Methanobacteriati</taxon>
        <taxon>Methanobacteriota</taxon>
        <taxon>Stenosarchaea group</taxon>
        <taxon>Halobacteria</taxon>
        <taxon>Halobacteriales</taxon>
        <taxon>Haladaptataceae</taxon>
        <taxon>Haladaptatus</taxon>
    </lineage>
</organism>
<name>A0AAV3UC27_9EURY</name>
<gene>
    <name evidence="3" type="ORF">GCM10025751_06570</name>
</gene>
<accession>A0AAV3UC27</accession>
<keyword evidence="4" id="KW-1185">Reference proteome</keyword>
<evidence type="ECO:0000313" key="4">
    <source>
        <dbReference type="Proteomes" id="UP001501729"/>
    </source>
</evidence>
<dbReference type="Proteomes" id="UP001501729">
    <property type="component" value="Unassembled WGS sequence"/>
</dbReference>
<dbReference type="InterPro" id="IPR058454">
    <property type="entry name" value="DUF8141"/>
</dbReference>
<keyword evidence="1" id="KW-0472">Membrane</keyword>
<evidence type="ECO:0000313" key="3">
    <source>
        <dbReference type="EMBL" id="GAA5042798.1"/>
    </source>
</evidence>
<feature type="domain" description="DUF8141" evidence="2">
    <location>
        <begin position="15"/>
        <end position="65"/>
    </location>
</feature>
<protein>
    <recommendedName>
        <fullName evidence="2">DUF8141 domain-containing protein</fullName>
    </recommendedName>
</protein>
<dbReference type="AlphaFoldDB" id="A0AAV3UC27"/>
<evidence type="ECO:0000259" key="2">
    <source>
        <dbReference type="Pfam" id="PF26464"/>
    </source>
</evidence>
<dbReference type="Pfam" id="PF26464">
    <property type="entry name" value="DUF8141"/>
    <property type="match status" value="1"/>
</dbReference>
<dbReference type="EMBL" id="BAABKX010000001">
    <property type="protein sequence ID" value="GAA5042798.1"/>
    <property type="molecule type" value="Genomic_DNA"/>
</dbReference>
<keyword evidence="1" id="KW-0812">Transmembrane</keyword>
<feature type="transmembrane region" description="Helical" evidence="1">
    <location>
        <begin position="47"/>
        <end position="64"/>
    </location>
</feature>
<proteinExistence type="predicted"/>